<dbReference type="CDD" id="cd01065">
    <property type="entry name" value="NAD_bind_Shikimate_DH"/>
    <property type="match status" value="1"/>
</dbReference>
<name>A0A6I4U407_9SPHN</name>
<keyword evidence="6" id="KW-1185">Reference proteome</keyword>
<dbReference type="SUPFAM" id="SSF51735">
    <property type="entry name" value="NAD(P)-binding Rossmann-fold domains"/>
    <property type="match status" value="1"/>
</dbReference>
<evidence type="ECO:0000256" key="3">
    <source>
        <dbReference type="ARBA" id="ARBA00023141"/>
    </source>
</evidence>
<protein>
    <submittedName>
        <fullName evidence="5">Shikimate dehydrogenase</fullName>
    </submittedName>
</protein>
<dbReference type="AlphaFoldDB" id="A0A6I4U407"/>
<evidence type="ECO:0000256" key="2">
    <source>
        <dbReference type="ARBA" id="ARBA00023002"/>
    </source>
</evidence>
<evidence type="ECO:0000259" key="4">
    <source>
        <dbReference type="Pfam" id="PF08501"/>
    </source>
</evidence>
<keyword evidence="2" id="KW-0560">Oxidoreductase</keyword>
<dbReference type="GO" id="GO:0019632">
    <property type="term" value="P:shikimate metabolic process"/>
    <property type="evidence" value="ECO:0007669"/>
    <property type="project" value="TreeGrafter"/>
</dbReference>
<dbReference type="OrthoDB" id="9792692at2"/>
<dbReference type="Proteomes" id="UP000429229">
    <property type="component" value="Unassembled WGS sequence"/>
</dbReference>
<evidence type="ECO:0000313" key="5">
    <source>
        <dbReference type="EMBL" id="MXP10839.1"/>
    </source>
</evidence>
<proteinExistence type="predicted"/>
<evidence type="ECO:0000256" key="1">
    <source>
        <dbReference type="ARBA" id="ARBA00004871"/>
    </source>
</evidence>
<dbReference type="InterPro" id="IPR013708">
    <property type="entry name" value="Shikimate_DH-bd_N"/>
</dbReference>
<keyword evidence="3" id="KW-0057">Aromatic amino acid biosynthesis</keyword>
<dbReference type="PANTHER" id="PTHR21089">
    <property type="entry name" value="SHIKIMATE DEHYDROGENASE"/>
    <property type="match status" value="1"/>
</dbReference>
<keyword evidence="3" id="KW-0028">Amino-acid biosynthesis</keyword>
<dbReference type="InterPro" id="IPR046346">
    <property type="entry name" value="Aminoacid_DH-like_N_sf"/>
</dbReference>
<evidence type="ECO:0000313" key="6">
    <source>
        <dbReference type="Proteomes" id="UP000429229"/>
    </source>
</evidence>
<dbReference type="GO" id="GO:0050661">
    <property type="term" value="F:NADP binding"/>
    <property type="evidence" value="ECO:0007669"/>
    <property type="project" value="TreeGrafter"/>
</dbReference>
<dbReference type="InterPro" id="IPR036291">
    <property type="entry name" value="NAD(P)-bd_dom_sf"/>
</dbReference>
<dbReference type="InterPro" id="IPR022893">
    <property type="entry name" value="Shikimate_DH_fam"/>
</dbReference>
<dbReference type="GO" id="GO:0005829">
    <property type="term" value="C:cytosol"/>
    <property type="evidence" value="ECO:0007669"/>
    <property type="project" value="TreeGrafter"/>
</dbReference>
<dbReference type="PANTHER" id="PTHR21089:SF1">
    <property type="entry name" value="BIFUNCTIONAL 3-DEHYDROQUINATE DEHYDRATASE_SHIKIMATE DEHYDROGENASE, CHLOROPLASTIC"/>
    <property type="match status" value="1"/>
</dbReference>
<dbReference type="SUPFAM" id="SSF53223">
    <property type="entry name" value="Aminoacid dehydrogenase-like, N-terminal domain"/>
    <property type="match status" value="1"/>
</dbReference>
<dbReference type="Gene3D" id="3.40.50.720">
    <property type="entry name" value="NAD(P)-binding Rossmann-like Domain"/>
    <property type="match status" value="1"/>
</dbReference>
<comment type="caution">
    <text evidence="5">The sequence shown here is derived from an EMBL/GenBank/DDBJ whole genome shotgun (WGS) entry which is preliminary data.</text>
</comment>
<sequence>MTRYGEVIGQPVAQSKSPAIHSHWLARAGIDAEYRYQTVIEPLLKPYLDERRDDPNWCGCNITMPLKMSAPAYCDRLDPGAEKLDAVNLVVREGADLVGYNTDGEGFLEPLRDRLSERHLFRMARVMGTGGAARAICSALADKGFVLVVAGRDPGRANRMIEALGLPGDHHTAAIAQFAGPTDFPFDEREGCCDLVVNATPLGMRGHDPLPFDISHAPPGSIFYDIVTDPIDTPFLEAARAAGFETIDGRAMLLGQAAVSFEKMFGQAPDRRADQALLESLV</sequence>
<dbReference type="GO" id="GO:0009073">
    <property type="term" value="P:aromatic amino acid family biosynthetic process"/>
    <property type="evidence" value="ECO:0007669"/>
    <property type="project" value="UniProtKB-KW"/>
</dbReference>
<feature type="domain" description="Shikimate dehydrogenase substrate binding N-terminal" evidence="4">
    <location>
        <begin position="7"/>
        <end position="90"/>
    </location>
</feature>
<reference evidence="5 6" key="1">
    <citation type="submission" date="2019-12" db="EMBL/GenBank/DDBJ databases">
        <title>Genomic-based taxomic classification of the family Erythrobacteraceae.</title>
        <authorList>
            <person name="Xu L."/>
        </authorList>
    </citation>
    <scope>NUCLEOTIDE SEQUENCE [LARGE SCALE GENOMIC DNA]</scope>
    <source>
        <strain evidence="5 6">LMG 29519</strain>
    </source>
</reference>
<dbReference type="EMBL" id="WTYR01000001">
    <property type="protein sequence ID" value="MXP10839.1"/>
    <property type="molecule type" value="Genomic_DNA"/>
</dbReference>
<dbReference type="GO" id="GO:0004764">
    <property type="term" value="F:shikimate 3-dehydrogenase (NADP+) activity"/>
    <property type="evidence" value="ECO:0007669"/>
    <property type="project" value="InterPro"/>
</dbReference>
<dbReference type="Gene3D" id="3.40.50.10860">
    <property type="entry name" value="Leucine Dehydrogenase, chain A, domain 1"/>
    <property type="match status" value="1"/>
</dbReference>
<dbReference type="GO" id="GO:0009423">
    <property type="term" value="P:chorismate biosynthetic process"/>
    <property type="evidence" value="ECO:0007669"/>
    <property type="project" value="TreeGrafter"/>
</dbReference>
<dbReference type="Pfam" id="PF08501">
    <property type="entry name" value="Shikimate_dh_N"/>
    <property type="match status" value="1"/>
</dbReference>
<comment type="pathway">
    <text evidence="1">Metabolic intermediate biosynthesis; chorismate biosynthesis; chorismate from D-erythrose 4-phosphate and phosphoenolpyruvate: step 4/7.</text>
</comment>
<accession>A0A6I4U407</accession>
<gene>
    <name evidence="5" type="ORF">GRI68_11685</name>
</gene>
<organism evidence="5 6">
    <name type="scientific">Alteriqipengyuania halimionae</name>
    <dbReference type="NCBI Taxonomy" id="1926630"/>
    <lineage>
        <taxon>Bacteria</taxon>
        <taxon>Pseudomonadati</taxon>
        <taxon>Pseudomonadota</taxon>
        <taxon>Alphaproteobacteria</taxon>
        <taxon>Sphingomonadales</taxon>
        <taxon>Erythrobacteraceae</taxon>
        <taxon>Alteriqipengyuania</taxon>
    </lineage>
</organism>
<dbReference type="RefSeq" id="WP_160617401.1">
    <property type="nucleotide sequence ID" value="NZ_WTYR01000001.1"/>
</dbReference>